<evidence type="ECO:0000256" key="1">
    <source>
        <dbReference type="ARBA" id="ARBA00022448"/>
    </source>
</evidence>
<dbReference type="PANTHER" id="PTHR42711:SF19">
    <property type="entry name" value="DOXORUBICIN RESISTANCE ATP-BINDING PROTEIN DRRA"/>
    <property type="match status" value="1"/>
</dbReference>
<comment type="caution">
    <text evidence="4">The sequence shown here is derived from an EMBL/GenBank/DDBJ whole genome shotgun (WGS) entry which is preliminary data.</text>
</comment>
<dbReference type="AlphaFoldDB" id="A0A2R6Y536"/>
<keyword evidence="3 4" id="KW-0067">ATP-binding</keyword>
<keyword evidence="1" id="KW-0813">Transport</keyword>
<gene>
    <name evidence="4" type="ORF">BSOLF_0625</name>
</gene>
<dbReference type="InterPro" id="IPR027417">
    <property type="entry name" value="P-loop_NTPase"/>
</dbReference>
<protein>
    <submittedName>
        <fullName evidence="4">Putative ABC transporter ATP-binding protein</fullName>
    </submittedName>
</protein>
<dbReference type="GO" id="GO:0005524">
    <property type="term" value="F:ATP binding"/>
    <property type="evidence" value="ECO:0007669"/>
    <property type="project" value="UniProtKB-KW"/>
</dbReference>
<name>A0A2R6Y536_9BACL</name>
<dbReference type="Gene3D" id="3.40.50.300">
    <property type="entry name" value="P-loop containing nucleotide triphosphate hydrolases"/>
    <property type="match status" value="1"/>
</dbReference>
<dbReference type="EMBL" id="PEBX01000002">
    <property type="protein sequence ID" value="PTQ57763.1"/>
    <property type="molecule type" value="Genomic_DNA"/>
</dbReference>
<dbReference type="Proteomes" id="UP000244338">
    <property type="component" value="Unassembled WGS sequence"/>
</dbReference>
<evidence type="ECO:0000313" key="4">
    <source>
        <dbReference type="EMBL" id="PTQ57763.1"/>
    </source>
</evidence>
<evidence type="ECO:0000256" key="2">
    <source>
        <dbReference type="ARBA" id="ARBA00022741"/>
    </source>
</evidence>
<proteinExistence type="predicted"/>
<evidence type="ECO:0000256" key="3">
    <source>
        <dbReference type="ARBA" id="ARBA00022840"/>
    </source>
</evidence>
<evidence type="ECO:0000313" key="5">
    <source>
        <dbReference type="Proteomes" id="UP000244338"/>
    </source>
</evidence>
<dbReference type="InterPro" id="IPR050763">
    <property type="entry name" value="ABC_transporter_ATP-binding"/>
</dbReference>
<reference evidence="5" key="1">
    <citation type="journal article" date="2018" name="Sci. Rep.">
        <title>Lignite coal burning seam in the remote Altai Mountains harbors a hydrogen-driven thermophilic microbial community.</title>
        <authorList>
            <person name="Kadnikov V.V."/>
            <person name="Mardanov A.V."/>
            <person name="Ivasenko D.A."/>
            <person name="Antsiferov D.V."/>
            <person name="Beletsky A.V."/>
            <person name="Karnachuk O.V."/>
            <person name="Ravin N.V."/>
        </authorList>
    </citation>
    <scope>NUCLEOTIDE SEQUENCE [LARGE SCALE GENOMIC DNA]</scope>
</reference>
<keyword evidence="2" id="KW-0547">Nucleotide-binding</keyword>
<dbReference type="PANTHER" id="PTHR42711">
    <property type="entry name" value="ABC TRANSPORTER ATP-BINDING PROTEIN"/>
    <property type="match status" value="1"/>
</dbReference>
<organism evidence="4 5">
    <name type="scientific">Candidatus Carbonibacillus altaicus</name>
    <dbReference type="NCBI Taxonomy" id="2163959"/>
    <lineage>
        <taxon>Bacteria</taxon>
        <taxon>Bacillati</taxon>
        <taxon>Bacillota</taxon>
        <taxon>Bacilli</taxon>
        <taxon>Bacillales</taxon>
        <taxon>Candidatus Carbonibacillus</taxon>
    </lineage>
</organism>
<dbReference type="SUPFAM" id="SSF52540">
    <property type="entry name" value="P-loop containing nucleoside triphosphate hydrolases"/>
    <property type="match status" value="1"/>
</dbReference>
<accession>A0A2R6Y536</accession>
<sequence length="82" mass="9077">MWDEVRRLREEEGLTVLLTTQYLDEADRLADRVAIFDQGRIMLEGSPDDLKRAAGNVVAVALDDPGQLAEALVDPGSILNRL</sequence>